<dbReference type="Proteomes" id="UP000010959">
    <property type="component" value="Unassembled WGS sequence"/>
</dbReference>
<dbReference type="EMBL" id="AMWG01000037">
    <property type="protein sequence ID" value="ELP34302.1"/>
    <property type="molecule type" value="Genomic_DNA"/>
</dbReference>
<reference evidence="1 2" key="1">
    <citation type="journal article" date="2013" name="Mar. Genomics">
        <title>Expression of sulfatases in Rhodopirellula baltica and the diversity of sulfatases in the genus Rhodopirellula.</title>
        <authorList>
            <person name="Wegner C.E."/>
            <person name="Richter-Heitmann T."/>
            <person name="Klindworth A."/>
            <person name="Klockow C."/>
            <person name="Richter M."/>
            <person name="Achstetter T."/>
            <person name="Glockner F.O."/>
            <person name="Harder J."/>
        </authorList>
    </citation>
    <scope>NUCLEOTIDE SEQUENCE [LARGE SCALE GENOMIC DNA]</scope>
    <source>
        <strain evidence="1 2">SWK14</strain>
    </source>
</reference>
<protein>
    <submittedName>
        <fullName evidence="1">Uncharacterized protein</fullName>
    </submittedName>
</protein>
<comment type="caution">
    <text evidence="1">The sequence shown here is derived from an EMBL/GenBank/DDBJ whole genome shotgun (WGS) entry which is preliminary data.</text>
</comment>
<organism evidence="1 2">
    <name type="scientific">Rhodopirellula baltica SWK14</name>
    <dbReference type="NCBI Taxonomy" id="993516"/>
    <lineage>
        <taxon>Bacteria</taxon>
        <taxon>Pseudomonadati</taxon>
        <taxon>Planctomycetota</taxon>
        <taxon>Planctomycetia</taxon>
        <taxon>Pirellulales</taxon>
        <taxon>Pirellulaceae</taxon>
        <taxon>Rhodopirellula</taxon>
    </lineage>
</organism>
<evidence type="ECO:0000313" key="2">
    <source>
        <dbReference type="Proteomes" id="UP000010959"/>
    </source>
</evidence>
<proteinExistence type="predicted"/>
<gene>
    <name evidence="1" type="ORF">RBSWK_01864</name>
</gene>
<accession>L7CKY2</accession>
<sequence length="44" mass="4641">MTALSTSADFADTVSHHLDRSEICCSELLQSSAVPAFTLLGTLT</sequence>
<name>L7CKY2_RHOBT</name>
<evidence type="ECO:0000313" key="1">
    <source>
        <dbReference type="EMBL" id="ELP34302.1"/>
    </source>
</evidence>
<dbReference type="AlphaFoldDB" id="L7CKY2"/>